<dbReference type="Pfam" id="PF01381">
    <property type="entry name" value="HTH_3"/>
    <property type="match status" value="1"/>
</dbReference>
<dbReference type="InterPro" id="IPR010982">
    <property type="entry name" value="Lambda_DNA-bd_dom_sf"/>
</dbReference>
<gene>
    <name evidence="2" type="ORF">EV140_0608</name>
</gene>
<reference evidence="2 3" key="1">
    <citation type="journal article" date="2015" name="Stand. Genomic Sci.">
        <title>Genomic Encyclopedia of Bacterial and Archaeal Type Strains, Phase III: the genomes of soil and plant-associated and newly described type strains.</title>
        <authorList>
            <person name="Whitman W.B."/>
            <person name="Woyke T."/>
            <person name="Klenk H.P."/>
            <person name="Zhou Y."/>
            <person name="Lilburn T.G."/>
            <person name="Beck B.J."/>
            <person name="De Vos P."/>
            <person name="Vandamme P."/>
            <person name="Eisen J.A."/>
            <person name="Garrity G."/>
            <person name="Hugenholtz P."/>
            <person name="Kyrpides N.C."/>
        </authorList>
    </citation>
    <scope>NUCLEOTIDE SEQUENCE [LARGE SCALE GENOMIC DNA]</scope>
    <source>
        <strain evidence="2 3">AC4r</strain>
    </source>
</reference>
<evidence type="ECO:0000313" key="3">
    <source>
        <dbReference type="Proteomes" id="UP000292408"/>
    </source>
</evidence>
<dbReference type="GO" id="GO:0003677">
    <property type="term" value="F:DNA binding"/>
    <property type="evidence" value="ECO:0007669"/>
    <property type="project" value="UniProtKB-KW"/>
</dbReference>
<dbReference type="EMBL" id="SGXT01000011">
    <property type="protein sequence ID" value="RZT64363.1"/>
    <property type="molecule type" value="Genomic_DNA"/>
</dbReference>
<dbReference type="SUPFAM" id="SSF47413">
    <property type="entry name" value="lambda repressor-like DNA-binding domains"/>
    <property type="match status" value="1"/>
</dbReference>
<dbReference type="RefSeq" id="WP_130280868.1">
    <property type="nucleotide sequence ID" value="NZ_SGXT01000011.1"/>
</dbReference>
<proteinExistence type="predicted"/>
<dbReference type="SMART" id="SM00530">
    <property type="entry name" value="HTH_XRE"/>
    <property type="match status" value="1"/>
</dbReference>
<keyword evidence="2" id="KW-0238">DNA-binding</keyword>
<dbReference type="AlphaFoldDB" id="A0A4Q7TUD0"/>
<accession>A0A4Q7TUD0</accession>
<protein>
    <submittedName>
        <fullName evidence="2">DNA-binding XRE family transcriptional regulator</fullName>
    </submittedName>
</protein>
<dbReference type="Gene3D" id="1.10.260.40">
    <property type="entry name" value="lambda repressor-like DNA-binding domains"/>
    <property type="match status" value="1"/>
</dbReference>
<sequence length="189" mass="20380">MKQLLRDARVRRGLGQAELADAIGTSQAAVSFIESGHRAPRVDTVARWLHVTNHHLVAFPSVYPTAAEVGVVVTDALQADRSDDGRRALLSLADALLVAEPVEAVLLCAEAPASTAVPLWDATIAALVDWRLGERGLPVPSWVAGFGERLENPTTLASSPFDMEPPRNHVPLPFLQRNVLVDAAEWESV</sequence>
<dbReference type="Proteomes" id="UP000292408">
    <property type="component" value="Unassembled WGS sequence"/>
</dbReference>
<feature type="domain" description="HTH cro/C1-type" evidence="1">
    <location>
        <begin position="5"/>
        <end position="59"/>
    </location>
</feature>
<evidence type="ECO:0000259" key="1">
    <source>
        <dbReference type="PROSITE" id="PS50943"/>
    </source>
</evidence>
<dbReference type="PROSITE" id="PS50943">
    <property type="entry name" value="HTH_CROC1"/>
    <property type="match status" value="1"/>
</dbReference>
<dbReference type="InterPro" id="IPR001387">
    <property type="entry name" value="Cro/C1-type_HTH"/>
</dbReference>
<dbReference type="OrthoDB" id="5108126at2"/>
<evidence type="ECO:0000313" key="2">
    <source>
        <dbReference type="EMBL" id="RZT64363.1"/>
    </source>
</evidence>
<comment type="caution">
    <text evidence="2">The sequence shown here is derived from an EMBL/GenBank/DDBJ whole genome shotgun (WGS) entry which is preliminary data.</text>
</comment>
<name>A0A4Q7TUD0_9MICO</name>
<organism evidence="2 3">
    <name type="scientific">Microcella alkaliphila</name>
    <dbReference type="NCBI Taxonomy" id="279828"/>
    <lineage>
        <taxon>Bacteria</taxon>
        <taxon>Bacillati</taxon>
        <taxon>Actinomycetota</taxon>
        <taxon>Actinomycetes</taxon>
        <taxon>Micrococcales</taxon>
        <taxon>Microbacteriaceae</taxon>
        <taxon>Microcella</taxon>
    </lineage>
</organism>
<dbReference type="CDD" id="cd00093">
    <property type="entry name" value="HTH_XRE"/>
    <property type="match status" value="1"/>
</dbReference>
<keyword evidence="3" id="KW-1185">Reference proteome</keyword>